<feature type="compositionally biased region" description="Polar residues" evidence="1">
    <location>
        <begin position="79"/>
        <end position="88"/>
    </location>
</feature>
<feature type="region of interest" description="Disordered" evidence="1">
    <location>
        <begin position="21"/>
        <end position="107"/>
    </location>
</feature>
<name>A0A0A9WWV4_LYGHE</name>
<feature type="compositionally biased region" description="Basic and acidic residues" evidence="1">
    <location>
        <begin position="37"/>
        <end position="52"/>
    </location>
</feature>
<reference evidence="2" key="2">
    <citation type="submission" date="2014-07" db="EMBL/GenBank/DDBJ databases">
        <authorList>
            <person name="Hull J."/>
        </authorList>
    </citation>
    <scope>NUCLEOTIDE SEQUENCE</scope>
</reference>
<reference evidence="2" key="1">
    <citation type="journal article" date="2014" name="PLoS ONE">
        <title>Transcriptome-Based Identification of ABC Transporters in the Western Tarnished Plant Bug Lygus hesperus.</title>
        <authorList>
            <person name="Hull J.J."/>
            <person name="Chaney K."/>
            <person name="Geib S.M."/>
            <person name="Fabrick J.A."/>
            <person name="Brent C.S."/>
            <person name="Walsh D."/>
            <person name="Lavine L.C."/>
        </authorList>
    </citation>
    <scope>NUCLEOTIDE SEQUENCE</scope>
</reference>
<sequence length="155" mass="17130">MPATVDKDIVYYLSYSSHNDTPDSILCNTHTTTGSPDRSKDARPGKFGHSTDRSGTAQWNAEQLKRKQKREQQQEQEQIDTVNSQMRSSWKETAAASKPHNGDGSSVGVVTEIQDALAGDDDYSMHIPLYQDVRTLLPHVVSKESVAGAKLTPQE</sequence>
<evidence type="ECO:0000313" key="2">
    <source>
        <dbReference type="EMBL" id="JAG12937.1"/>
    </source>
</evidence>
<proteinExistence type="predicted"/>
<gene>
    <name evidence="2" type="primary">FDH2</name>
    <name evidence="2" type="ORF">CM83_98742</name>
</gene>
<dbReference type="EMBL" id="GBHO01030667">
    <property type="protein sequence ID" value="JAG12937.1"/>
    <property type="molecule type" value="Transcribed_RNA"/>
</dbReference>
<accession>A0A0A9WWV4</accession>
<evidence type="ECO:0000256" key="1">
    <source>
        <dbReference type="SAM" id="MobiDB-lite"/>
    </source>
</evidence>
<feature type="compositionally biased region" description="Polar residues" evidence="1">
    <location>
        <begin position="26"/>
        <end position="36"/>
    </location>
</feature>
<organism evidence="2">
    <name type="scientific">Lygus hesperus</name>
    <name type="common">Western plant bug</name>
    <dbReference type="NCBI Taxonomy" id="30085"/>
    <lineage>
        <taxon>Eukaryota</taxon>
        <taxon>Metazoa</taxon>
        <taxon>Ecdysozoa</taxon>
        <taxon>Arthropoda</taxon>
        <taxon>Hexapoda</taxon>
        <taxon>Insecta</taxon>
        <taxon>Pterygota</taxon>
        <taxon>Neoptera</taxon>
        <taxon>Paraneoptera</taxon>
        <taxon>Hemiptera</taxon>
        <taxon>Heteroptera</taxon>
        <taxon>Panheteroptera</taxon>
        <taxon>Cimicomorpha</taxon>
        <taxon>Miridae</taxon>
        <taxon>Mirini</taxon>
        <taxon>Lygus</taxon>
    </lineage>
</organism>
<dbReference type="AlphaFoldDB" id="A0A0A9WWV4"/>
<protein>
    <submittedName>
        <fullName evidence="2">Putative formate dehydrogenase 2</fullName>
    </submittedName>
</protein>